<sequence>MKHIATYQIHDTFRITGRGIVFAGFILDGEFMTGDFIRFDFNGQRMERKIKGIDAGMRVSEGKPNVGVMIESTNDQEIDDLRNWNPNLTVGKIYSKNET</sequence>
<proteinExistence type="predicted"/>
<evidence type="ECO:0000313" key="1">
    <source>
        <dbReference type="EMBL" id="MDT0558528.1"/>
    </source>
</evidence>
<gene>
    <name evidence="1" type="ORF">RM697_07720</name>
</gene>
<accession>A0ABU2YK41</accession>
<dbReference type="SUPFAM" id="SSF50447">
    <property type="entry name" value="Translation proteins"/>
    <property type="match status" value="1"/>
</dbReference>
<dbReference type="Gene3D" id="2.40.30.10">
    <property type="entry name" value="Translation factors"/>
    <property type="match status" value="1"/>
</dbReference>
<reference evidence="1 2" key="1">
    <citation type="submission" date="2023-09" db="EMBL/GenBank/DDBJ databases">
        <authorList>
            <person name="Rey-Velasco X."/>
        </authorList>
    </citation>
    <scope>NUCLEOTIDE SEQUENCE [LARGE SCALE GENOMIC DNA]</scope>
    <source>
        <strain evidence="1 2">W332</strain>
    </source>
</reference>
<name>A0ABU2YK41_9FLAO</name>
<organism evidence="1 2">
    <name type="scientific">Microcosmobacter mediterraneus</name>
    <dbReference type="NCBI Taxonomy" id="3075607"/>
    <lineage>
        <taxon>Bacteria</taxon>
        <taxon>Pseudomonadati</taxon>
        <taxon>Bacteroidota</taxon>
        <taxon>Flavobacteriia</taxon>
        <taxon>Flavobacteriales</taxon>
        <taxon>Flavobacteriaceae</taxon>
        <taxon>Microcosmobacter</taxon>
    </lineage>
</organism>
<dbReference type="RefSeq" id="WP_311427290.1">
    <property type="nucleotide sequence ID" value="NZ_JAVRIA010000003.1"/>
</dbReference>
<comment type="caution">
    <text evidence="1">The sequence shown here is derived from an EMBL/GenBank/DDBJ whole genome shotgun (WGS) entry which is preliminary data.</text>
</comment>
<dbReference type="InterPro" id="IPR009000">
    <property type="entry name" value="Transl_B-barrel_sf"/>
</dbReference>
<dbReference type="EMBL" id="JAVRIA010000003">
    <property type="protein sequence ID" value="MDT0558528.1"/>
    <property type="molecule type" value="Genomic_DNA"/>
</dbReference>
<protein>
    <submittedName>
        <fullName evidence="1">Uncharacterized protein</fullName>
    </submittedName>
</protein>
<evidence type="ECO:0000313" key="2">
    <source>
        <dbReference type="Proteomes" id="UP001259492"/>
    </source>
</evidence>
<keyword evidence="2" id="KW-1185">Reference proteome</keyword>
<dbReference type="Proteomes" id="UP001259492">
    <property type="component" value="Unassembled WGS sequence"/>
</dbReference>